<comment type="caution">
    <text evidence="8">The sequence shown here is derived from an EMBL/GenBank/DDBJ whole genome shotgun (WGS) entry which is preliminary data.</text>
</comment>
<dbReference type="Pfam" id="PF02668">
    <property type="entry name" value="TauD"/>
    <property type="match status" value="1"/>
</dbReference>
<organism evidence="8 9">
    <name type="scientific">Kaistia hirudinis</name>
    <dbReference type="NCBI Taxonomy" id="1293440"/>
    <lineage>
        <taxon>Bacteria</taxon>
        <taxon>Pseudomonadati</taxon>
        <taxon>Pseudomonadota</taxon>
        <taxon>Alphaproteobacteria</taxon>
        <taxon>Hyphomicrobiales</taxon>
        <taxon>Kaistiaceae</taxon>
        <taxon>Kaistia</taxon>
    </lineage>
</organism>
<accession>A0A840AS67</accession>
<dbReference type="InterPro" id="IPR003819">
    <property type="entry name" value="TauD/TfdA-like"/>
</dbReference>
<dbReference type="SUPFAM" id="SSF51197">
    <property type="entry name" value="Clavaminate synthase-like"/>
    <property type="match status" value="1"/>
</dbReference>
<keyword evidence="4 8" id="KW-0223">Dioxygenase</keyword>
<dbReference type="PANTHER" id="PTHR30468:SF1">
    <property type="entry name" value="ALPHA-KETOGLUTARATE-DEPENDENT SULFONATE DIOXYGENASE"/>
    <property type="match status" value="1"/>
</dbReference>
<dbReference type="Gene3D" id="3.60.130.10">
    <property type="entry name" value="Clavaminate synthase-like"/>
    <property type="match status" value="1"/>
</dbReference>
<evidence type="ECO:0000256" key="6">
    <source>
        <dbReference type="ARBA" id="ARBA00023004"/>
    </source>
</evidence>
<evidence type="ECO:0000256" key="2">
    <source>
        <dbReference type="ARBA" id="ARBA00005896"/>
    </source>
</evidence>
<evidence type="ECO:0000256" key="4">
    <source>
        <dbReference type="ARBA" id="ARBA00022964"/>
    </source>
</evidence>
<dbReference type="GO" id="GO:0005737">
    <property type="term" value="C:cytoplasm"/>
    <property type="evidence" value="ECO:0007669"/>
    <property type="project" value="TreeGrafter"/>
</dbReference>
<dbReference type="InterPro" id="IPR051323">
    <property type="entry name" value="AtsK-like"/>
</dbReference>
<dbReference type="AlphaFoldDB" id="A0A840AS67"/>
<keyword evidence="3" id="KW-0479">Metal-binding</keyword>
<keyword evidence="9" id="KW-1185">Reference proteome</keyword>
<evidence type="ECO:0000256" key="1">
    <source>
        <dbReference type="ARBA" id="ARBA00001954"/>
    </source>
</evidence>
<dbReference type="GO" id="GO:0000908">
    <property type="term" value="F:taurine dioxygenase activity"/>
    <property type="evidence" value="ECO:0007669"/>
    <property type="project" value="UniProtKB-EC"/>
</dbReference>
<dbReference type="EC" id="1.14.11.17" evidence="8"/>
<comment type="cofactor">
    <cofactor evidence="1">
        <name>Fe(2+)</name>
        <dbReference type="ChEBI" id="CHEBI:29033"/>
    </cofactor>
</comment>
<feature type="domain" description="TauD/TfdA-like" evidence="7">
    <location>
        <begin position="9"/>
        <end position="273"/>
    </location>
</feature>
<keyword evidence="5 8" id="KW-0560">Oxidoreductase</keyword>
<protein>
    <submittedName>
        <fullName evidence="8">Taurine dioxygenase</fullName>
        <ecNumber evidence="8">1.14.11.17</ecNumber>
    </submittedName>
</protein>
<name>A0A840AS67_9HYPH</name>
<dbReference type="RefSeq" id="WP_183399757.1">
    <property type="nucleotide sequence ID" value="NZ_JACIDS010000004.1"/>
</dbReference>
<evidence type="ECO:0000256" key="5">
    <source>
        <dbReference type="ARBA" id="ARBA00023002"/>
    </source>
</evidence>
<proteinExistence type="inferred from homology"/>
<dbReference type="Proteomes" id="UP000553963">
    <property type="component" value="Unassembled WGS sequence"/>
</dbReference>
<dbReference type="NCBIfam" id="NF007104">
    <property type="entry name" value="PRK09553.1"/>
    <property type="match status" value="1"/>
</dbReference>
<evidence type="ECO:0000259" key="7">
    <source>
        <dbReference type="Pfam" id="PF02668"/>
    </source>
</evidence>
<comment type="similarity">
    <text evidence="2">Belongs to the TfdA dioxygenase family.</text>
</comment>
<dbReference type="GO" id="GO:0006790">
    <property type="term" value="P:sulfur compound metabolic process"/>
    <property type="evidence" value="ECO:0007669"/>
    <property type="project" value="TreeGrafter"/>
</dbReference>
<sequence length="295" mass="32544">MNAPVSLAIRPLAPALGAIVDGVDLARPLTPALVEALKAALVTHHVLFFEQQSVTPATQRAAAALFGDLHIHPIYPHVEDVPEIIVLDTSADNLPDNDNWHTDVTFIQNPPLGALLAAKQLPPSGGDTSWSSTIAAYEALSLPLRTLLDGLTAVHDIQKSFPFERWAAGGNEDRWQEARRKNPPVIHPVVRVHPVTGRKGLFVNEGFTTRIVELSATESDALLRLLFAHVAKPEFTIRWRWKEGDVAFWDNRLTQHYALADYLPHRRIMHRATILGDRPVGPEVDGISRSSRTVA</sequence>
<gene>
    <name evidence="8" type="ORF">GGR25_003146</name>
</gene>
<evidence type="ECO:0000313" key="8">
    <source>
        <dbReference type="EMBL" id="MBB3932088.1"/>
    </source>
</evidence>
<dbReference type="GO" id="GO:0046872">
    <property type="term" value="F:metal ion binding"/>
    <property type="evidence" value="ECO:0007669"/>
    <property type="project" value="UniProtKB-KW"/>
</dbReference>
<evidence type="ECO:0000256" key="3">
    <source>
        <dbReference type="ARBA" id="ARBA00022723"/>
    </source>
</evidence>
<dbReference type="PANTHER" id="PTHR30468">
    <property type="entry name" value="ALPHA-KETOGLUTARATE-DEPENDENT SULFONATE DIOXYGENASE"/>
    <property type="match status" value="1"/>
</dbReference>
<evidence type="ECO:0000313" key="9">
    <source>
        <dbReference type="Proteomes" id="UP000553963"/>
    </source>
</evidence>
<dbReference type="FunFam" id="3.60.130.10:FF:000002">
    <property type="entry name" value="Alpha-ketoglutarate-dependent taurine dioxygenase"/>
    <property type="match status" value="1"/>
</dbReference>
<reference evidence="8 9" key="1">
    <citation type="submission" date="2020-08" db="EMBL/GenBank/DDBJ databases">
        <title>Genomic Encyclopedia of Type Strains, Phase IV (KMG-IV): sequencing the most valuable type-strain genomes for metagenomic binning, comparative biology and taxonomic classification.</title>
        <authorList>
            <person name="Goeker M."/>
        </authorList>
    </citation>
    <scope>NUCLEOTIDE SEQUENCE [LARGE SCALE GENOMIC DNA]</scope>
    <source>
        <strain evidence="8 9">DSM 25966</strain>
    </source>
</reference>
<keyword evidence="6" id="KW-0408">Iron</keyword>
<dbReference type="EMBL" id="JACIDS010000004">
    <property type="protein sequence ID" value="MBB3932088.1"/>
    <property type="molecule type" value="Genomic_DNA"/>
</dbReference>
<dbReference type="InterPro" id="IPR042098">
    <property type="entry name" value="TauD-like_sf"/>
</dbReference>